<organism evidence="4 5">
    <name type="scientific">Mesonia profundi</name>
    <dbReference type="NCBI Taxonomy" id="3070998"/>
    <lineage>
        <taxon>Bacteria</taxon>
        <taxon>Pseudomonadati</taxon>
        <taxon>Bacteroidota</taxon>
        <taxon>Flavobacteriia</taxon>
        <taxon>Flavobacteriales</taxon>
        <taxon>Flavobacteriaceae</taxon>
        <taxon>Mesonia</taxon>
    </lineage>
</organism>
<feature type="domain" description="Peptidase S74" evidence="3">
    <location>
        <begin position="750"/>
        <end position="845"/>
    </location>
</feature>
<dbReference type="InterPro" id="IPR011049">
    <property type="entry name" value="Serralysin-like_metalloprot_C"/>
</dbReference>
<keyword evidence="2" id="KW-0732">Signal</keyword>
<protein>
    <submittedName>
        <fullName evidence="4">Tail fiber domain-containing protein</fullName>
    </submittedName>
</protein>
<dbReference type="PROSITE" id="PS51688">
    <property type="entry name" value="ICA"/>
    <property type="match status" value="1"/>
</dbReference>
<proteinExistence type="predicted"/>
<reference evidence="4 5" key="1">
    <citation type="submission" date="2023-08" db="EMBL/GenBank/DDBJ databases">
        <title>Mesonia sp. MT50, isolated from deep-sea sediment of the Mariana Trench.</title>
        <authorList>
            <person name="Fu H."/>
        </authorList>
    </citation>
    <scope>NUCLEOTIDE SEQUENCE [LARGE SCALE GENOMIC DNA]</scope>
    <source>
        <strain evidence="4 5">MT50</strain>
    </source>
</reference>
<evidence type="ECO:0000259" key="3">
    <source>
        <dbReference type="PROSITE" id="PS51688"/>
    </source>
</evidence>
<dbReference type="Pfam" id="PF13884">
    <property type="entry name" value="Peptidase_S74"/>
    <property type="match status" value="1"/>
</dbReference>
<evidence type="ECO:0000256" key="1">
    <source>
        <dbReference type="SAM" id="Coils"/>
    </source>
</evidence>
<keyword evidence="1" id="KW-0175">Coiled coil</keyword>
<accession>A0ABU0ZYZ0</accession>
<dbReference type="RefSeq" id="WP_308863240.1">
    <property type="nucleotide sequence ID" value="NZ_JAVHUL010000005.1"/>
</dbReference>
<keyword evidence="5" id="KW-1185">Reference proteome</keyword>
<feature type="signal peptide" evidence="2">
    <location>
        <begin position="1"/>
        <end position="20"/>
    </location>
</feature>
<evidence type="ECO:0000313" key="4">
    <source>
        <dbReference type="EMBL" id="MDQ7916589.1"/>
    </source>
</evidence>
<evidence type="ECO:0000313" key="5">
    <source>
        <dbReference type="Proteomes" id="UP001230915"/>
    </source>
</evidence>
<gene>
    <name evidence="4" type="ORF">RBU60_03300</name>
</gene>
<dbReference type="Gene3D" id="2.150.10.10">
    <property type="entry name" value="Serralysin-like metalloprotease, C-terminal"/>
    <property type="match status" value="1"/>
</dbReference>
<feature type="chain" id="PRO_5045566694" evidence="2">
    <location>
        <begin position="21"/>
        <end position="864"/>
    </location>
</feature>
<sequence>MKKFIFLFLSLVFMSHSAQAQTPEKFNYQGIARNNQGEPMASQDLGLKISIINGSTAIYSETHQVTTNNFGLYSLAIGDGTPVSGAMNSVGWSTTKLLKVEIDPNGGTNYTDLGTTELLSVPYAMYAVTSGDNGSPTGAAGGDLTGTYPNPDIADNTVNTAQLSNNAVKTPKIFDGAVTSSKLDDMGATNGQFLKFDGTNWVPGNDDGGSTGTTYTAGDGIGISGSNEITANLGTDIETSELQDAAVTEIKVADNAITTTKVNDGAITSAKINDMSATSGQVLKFDGTNWMPANETTANAGWALDGNTATATDFIGTTNDEALRFKMNGFRAGFIKGNIAYGLNSLPESSSGIRNTAIGNSSLNSNTTGERNTAIGESSLSENITGSTNIAVGDGALSYNEDGDRNTAIGGSSLLLNVSGANNTATGAFSLNNNTSGFGNTAIGRGALSMNETGSDNLAIGNGTFNSNTTGDLNTGIGSYANVSTGDLTNATAIGSRAFVTQNNSLVLGSIDGVNNATADTKVGIGTTNPDAQLDISGGQWDLTTTEGDLRIGNDTHRLKMSMSTGGAGAGNGRIRAVGGTNKLLLGGGTDDVLSVGGNGHVGINNDNPDEELVIGGNLGSGWGIPAATIGNSFGGGIEVGNPDVSLQMSSSTGFESRIIANDPNGVGEGNIEMRTRQLSVGIDAGIDIANAYPLRVIQSSVFGMYLENAVDATSNWEFYTSIAGNLQLYGGGNLVGNFDETSGNYTATSDERLKTNIVGMPSISEKLLQLDAKNYNYKSNLSKKYNGFLAQDIQKLFPEIITEIEGRSPGDISVLTVDYAQLTVLAIKAIQEQQKVIKTQANELKEVHQKLDNLEARLLKLEK</sequence>
<dbReference type="InterPro" id="IPR030392">
    <property type="entry name" value="S74_ICA"/>
</dbReference>
<name>A0ABU0ZYZ0_9FLAO</name>
<dbReference type="EMBL" id="JAVHUL010000005">
    <property type="protein sequence ID" value="MDQ7916589.1"/>
    <property type="molecule type" value="Genomic_DNA"/>
</dbReference>
<evidence type="ECO:0000256" key="2">
    <source>
        <dbReference type="SAM" id="SignalP"/>
    </source>
</evidence>
<feature type="coiled-coil region" evidence="1">
    <location>
        <begin position="828"/>
        <end position="858"/>
    </location>
</feature>
<comment type="caution">
    <text evidence="4">The sequence shown here is derived from an EMBL/GenBank/DDBJ whole genome shotgun (WGS) entry which is preliminary data.</text>
</comment>
<dbReference type="Proteomes" id="UP001230915">
    <property type="component" value="Unassembled WGS sequence"/>
</dbReference>